<name>A0A8S0W9Y5_CYCAE</name>
<dbReference type="AlphaFoldDB" id="A0A8S0W9Y5"/>
<evidence type="ECO:0000313" key="1">
    <source>
        <dbReference type="EMBL" id="CAA7268138.1"/>
    </source>
</evidence>
<protein>
    <submittedName>
        <fullName evidence="1">Uncharacterized protein</fullName>
    </submittedName>
</protein>
<dbReference type="Proteomes" id="UP000467700">
    <property type="component" value="Unassembled WGS sequence"/>
</dbReference>
<dbReference type="EMBL" id="CACVBS010000066">
    <property type="protein sequence ID" value="CAA7268138.1"/>
    <property type="molecule type" value="Genomic_DNA"/>
</dbReference>
<gene>
    <name evidence="1" type="ORF">AAE3_LOCUS10353</name>
</gene>
<sequence length="239" mass="26234">MFMAVLHKQGFSPVLGDFFALYLVGQSTVYCWNTFQSSPQSADAMRMLGNSTRGLSPKQQHLLYRSCMVPIATYGYCLWCFDGTCAFRTSPTGGLEALAGLIPVHLMLKKLVTHAVYHIATLSGTHPLRSMMGERLLKQAKPHACSAALMTPAMRGKVKSTVMEVDKCVHTLTENFEPLAPEACPGDRLLDRFADCLRFDEHNPTQDRRPSLNELIVNARADPLTVLAAADGSVPTCIS</sequence>
<dbReference type="OrthoDB" id="8068988at2759"/>
<evidence type="ECO:0000313" key="2">
    <source>
        <dbReference type="Proteomes" id="UP000467700"/>
    </source>
</evidence>
<comment type="caution">
    <text evidence="1">The sequence shown here is derived from an EMBL/GenBank/DDBJ whole genome shotgun (WGS) entry which is preliminary data.</text>
</comment>
<organism evidence="1 2">
    <name type="scientific">Cyclocybe aegerita</name>
    <name type="common">Black poplar mushroom</name>
    <name type="synonym">Agrocybe aegerita</name>
    <dbReference type="NCBI Taxonomy" id="1973307"/>
    <lineage>
        <taxon>Eukaryota</taxon>
        <taxon>Fungi</taxon>
        <taxon>Dikarya</taxon>
        <taxon>Basidiomycota</taxon>
        <taxon>Agaricomycotina</taxon>
        <taxon>Agaricomycetes</taxon>
        <taxon>Agaricomycetidae</taxon>
        <taxon>Agaricales</taxon>
        <taxon>Agaricineae</taxon>
        <taxon>Bolbitiaceae</taxon>
        <taxon>Cyclocybe</taxon>
    </lineage>
</organism>
<reference evidence="1 2" key="1">
    <citation type="submission" date="2020-01" db="EMBL/GenBank/DDBJ databases">
        <authorList>
            <person name="Gupta K D."/>
        </authorList>
    </citation>
    <scope>NUCLEOTIDE SEQUENCE [LARGE SCALE GENOMIC DNA]</scope>
</reference>
<proteinExistence type="predicted"/>
<keyword evidence="2" id="KW-1185">Reference proteome</keyword>
<accession>A0A8S0W9Y5</accession>